<dbReference type="AlphaFoldDB" id="A0A291E3I0"/>
<reference evidence="3 5" key="2">
    <citation type="submission" date="2018-06" db="EMBL/GenBank/DDBJ databases">
        <authorList>
            <consortium name="Pathogen Informatics"/>
            <person name="Doyle S."/>
        </authorList>
    </citation>
    <scope>NUCLEOTIDE SEQUENCE [LARGE SCALE GENOMIC DNA]</scope>
    <source>
        <strain evidence="3 5">NCTC12120</strain>
    </source>
</reference>
<dbReference type="EMBL" id="CP023525">
    <property type="protein sequence ID" value="ATF94597.1"/>
    <property type="molecule type" value="Genomic_DNA"/>
</dbReference>
<evidence type="ECO:0000313" key="3">
    <source>
        <dbReference type="EMBL" id="SQA98081.1"/>
    </source>
</evidence>
<feature type="domain" description="ParE-like toxin" evidence="1">
    <location>
        <begin position="23"/>
        <end position="79"/>
    </location>
</feature>
<dbReference type="Proteomes" id="UP000217979">
    <property type="component" value="Chromosome"/>
</dbReference>
<dbReference type="Proteomes" id="UP000251197">
    <property type="component" value="Unassembled WGS sequence"/>
</dbReference>
<evidence type="ECO:0000313" key="2">
    <source>
        <dbReference type="EMBL" id="ATF94597.1"/>
    </source>
</evidence>
<evidence type="ECO:0000313" key="5">
    <source>
        <dbReference type="Proteomes" id="UP000251197"/>
    </source>
</evidence>
<proteinExistence type="predicted"/>
<gene>
    <name evidence="2" type="ORF">CO704_22160</name>
    <name evidence="3" type="ORF">NCTC12120_01932</name>
</gene>
<evidence type="ECO:0000259" key="1">
    <source>
        <dbReference type="Pfam" id="PF24732"/>
    </source>
</evidence>
<organism evidence="2 4">
    <name type="scientific">Cedecea neteri</name>
    <dbReference type="NCBI Taxonomy" id="158822"/>
    <lineage>
        <taxon>Bacteria</taxon>
        <taxon>Pseudomonadati</taxon>
        <taxon>Pseudomonadota</taxon>
        <taxon>Gammaproteobacteria</taxon>
        <taxon>Enterobacterales</taxon>
        <taxon>Enterobacteriaceae</taxon>
        <taxon>Cedecea</taxon>
    </lineage>
</organism>
<dbReference type="Pfam" id="PF24732">
    <property type="entry name" value="ParE_like"/>
    <property type="match status" value="1"/>
</dbReference>
<dbReference type="RefSeq" id="WP_061276888.1">
    <property type="nucleotide sequence ID" value="NZ_CP023525.1"/>
</dbReference>
<reference evidence="2 4" key="1">
    <citation type="submission" date="2017-09" db="EMBL/GenBank/DDBJ databases">
        <title>FDA dAtabase for Regulatory Grade micrObial Sequences (FDA-ARGOS): Supporting development and validation of Infectious Disease Dx tests.</title>
        <authorList>
            <person name="Minogue T."/>
            <person name="Wolcott M."/>
            <person name="Wasieloski L."/>
            <person name="Aguilar W."/>
            <person name="Moore D."/>
            <person name="Tallon L."/>
            <person name="Sadzewicz L."/>
            <person name="Ott S."/>
            <person name="Zhao X."/>
            <person name="Nagaraj S."/>
            <person name="Vavikolanu K."/>
            <person name="Aluvathingal J."/>
            <person name="Nadendla S."/>
            <person name="Sichtig H."/>
        </authorList>
    </citation>
    <scope>NUCLEOTIDE SEQUENCE [LARGE SCALE GENOMIC DNA]</scope>
    <source>
        <strain evidence="2 4">FDAARGOS_392</strain>
    </source>
</reference>
<sequence>MRKARREVFPGLHTQASVPPLPCHKAVVELQRFHQGVRNYTRLREKGTGYLKINIGLFWRLLSRDRGRTWELMSHERYNCDIRKT</sequence>
<protein>
    <recommendedName>
        <fullName evidence="1">ParE-like toxin domain-containing protein</fullName>
    </recommendedName>
</protein>
<name>A0A291E3I0_9ENTR</name>
<accession>A0A291E3I0</accession>
<evidence type="ECO:0000313" key="4">
    <source>
        <dbReference type="Proteomes" id="UP000217979"/>
    </source>
</evidence>
<dbReference type="InterPro" id="IPR056925">
    <property type="entry name" value="ParE-like"/>
</dbReference>
<dbReference type="EMBL" id="UAVU01000003">
    <property type="protein sequence ID" value="SQA98081.1"/>
    <property type="molecule type" value="Genomic_DNA"/>
</dbReference>